<proteinExistence type="predicted"/>
<keyword evidence="4" id="KW-1185">Reference proteome</keyword>
<dbReference type="PANTHER" id="PTHR48081">
    <property type="entry name" value="AB HYDROLASE SUPERFAMILY PROTEIN C4A8.06C"/>
    <property type="match status" value="1"/>
</dbReference>
<comment type="caution">
    <text evidence="3">The sequence shown here is derived from an EMBL/GenBank/DDBJ whole genome shotgun (WGS) entry which is preliminary data.</text>
</comment>
<reference evidence="3 4" key="1">
    <citation type="journal article" date="2024" name="Commun. Biol.">
        <title>Comparative genomic analysis of thermophilic fungi reveals convergent evolutionary adaptations and gene losses.</title>
        <authorList>
            <person name="Steindorff A.S."/>
            <person name="Aguilar-Pontes M.V."/>
            <person name="Robinson A.J."/>
            <person name="Andreopoulos B."/>
            <person name="LaButti K."/>
            <person name="Kuo A."/>
            <person name="Mondo S."/>
            <person name="Riley R."/>
            <person name="Otillar R."/>
            <person name="Haridas S."/>
            <person name="Lipzen A."/>
            <person name="Grimwood J."/>
            <person name="Schmutz J."/>
            <person name="Clum A."/>
            <person name="Reid I.D."/>
            <person name="Moisan M.C."/>
            <person name="Butler G."/>
            <person name="Nguyen T.T.M."/>
            <person name="Dewar K."/>
            <person name="Conant G."/>
            <person name="Drula E."/>
            <person name="Henrissat B."/>
            <person name="Hansel C."/>
            <person name="Singer S."/>
            <person name="Hutchinson M.I."/>
            <person name="de Vries R.P."/>
            <person name="Natvig D.O."/>
            <person name="Powell A.J."/>
            <person name="Tsang A."/>
            <person name="Grigoriev I.V."/>
        </authorList>
    </citation>
    <scope>NUCLEOTIDE SEQUENCE [LARGE SCALE GENOMIC DNA]</scope>
    <source>
        <strain evidence="3 4">CBS 494.80</strain>
    </source>
</reference>
<protein>
    <recommendedName>
        <fullName evidence="2">Alpha/beta hydrolase fold-3 domain-containing protein</fullName>
    </recommendedName>
</protein>
<evidence type="ECO:0000313" key="4">
    <source>
        <dbReference type="Proteomes" id="UP001595075"/>
    </source>
</evidence>
<feature type="domain" description="Alpha/beta hydrolase fold-3" evidence="2">
    <location>
        <begin position="88"/>
        <end position="292"/>
    </location>
</feature>
<dbReference type="PANTHER" id="PTHR48081:SF8">
    <property type="entry name" value="ALPHA_BETA HYDROLASE FOLD-3 DOMAIN-CONTAINING PROTEIN-RELATED"/>
    <property type="match status" value="1"/>
</dbReference>
<dbReference type="InterPro" id="IPR029058">
    <property type="entry name" value="AB_hydrolase_fold"/>
</dbReference>
<sequence>MAFSKAPPFDPALDAVLAAFPKADKPVDHAGLMEQRKGIEPFCTAAANLTDPDISYEEVSIPGPGEEIALTILRPKNGTDGTNPVFYTIHGGALVMGSRYWFLGETFALIKEFNAVVVSVEYRLAPEHPAPAAVEDCYSGLQWVSENASKLGIDPAKIIVTGGSAGGCLAAGITLLARDKKGPSIFALHLVDPMLDDRCTSVSINQLMFDGSYTGIQNISAWDMALPGKRGSKEVSIYVAPGRAEDLSGLPPTYISVGTGDPFRDEDVAFASKIWECGGRAELHVWPGAWHASTTLAPTADVSVAAARAGMDWMRRILK</sequence>
<evidence type="ECO:0000313" key="3">
    <source>
        <dbReference type="EMBL" id="KAL2070791.1"/>
    </source>
</evidence>
<dbReference type="Pfam" id="PF07859">
    <property type="entry name" value="Abhydrolase_3"/>
    <property type="match status" value="1"/>
</dbReference>
<keyword evidence="1" id="KW-0378">Hydrolase</keyword>
<dbReference type="InterPro" id="IPR013094">
    <property type="entry name" value="AB_hydrolase_3"/>
</dbReference>
<evidence type="ECO:0000259" key="2">
    <source>
        <dbReference type="Pfam" id="PF07859"/>
    </source>
</evidence>
<dbReference type="InterPro" id="IPR050300">
    <property type="entry name" value="GDXG_lipolytic_enzyme"/>
</dbReference>
<gene>
    <name evidence="3" type="ORF">VTL71DRAFT_13817</name>
</gene>
<dbReference type="Proteomes" id="UP001595075">
    <property type="component" value="Unassembled WGS sequence"/>
</dbReference>
<name>A0ABR4CN27_9HELO</name>
<dbReference type="Gene3D" id="3.40.50.1820">
    <property type="entry name" value="alpha/beta hydrolase"/>
    <property type="match status" value="1"/>
</dbReference>
<accession>A0ABR4CN27</accession>
<organism evidence="3 4">
    <name type="scientific">Oculimacula yallundae</name>
    <dbReference type="NCBI Taxonomy" id="86028"/>
    <lineage>
        <taxon>Eukaryota</taxon>
        <taxon>Fungi</taxon>
        <taxon>Dikarya</taxon>
        <taxon>Ascomycota</taxon>
        <taxon>Pezizomycotina</taxon>
        <taxon>Leotiomycetes</taxon>
        <taxon>Helotiales</taxon>
        <taxon>Ploettnerulaceae</taxon>
        <taxon>Oculimacula</taxon>
    </lineage>
</organism>
<dbReference type="SUPFAM" id="SSF53474">
    <property type="entry name" value="alpha/beta-Hydrolases"/>
    <property type="match status" value="1"/>
</dbReference>
<evidence type="ECO:0000256" key="1">
    <source>
        <dbReference type="ARBA" id="ARBA00022801"/>
    </source>
</evidence>
<dbReference type="EMBL" id="JAZHXI010000006">
    <property type="protein sequence ID" value="KAL2070791.1"/>
    <property type="molecule type" value="Genomic_DNA"/>
</dbReference>